<dbReference type="GO" id="GO:0042302">
    <property type="term" value="F:structural constituent of cuticle"/>
    <property type="evidence" value="ECO:0007669"/>
    <property type="project" value="InterPro"/>
</dbReference>
<dbReference type="InterPro" id="IPR002213">
    <property type="entry name" value="UDP_glucos_trans"/>
</dbReference>
<dbReference type="Proteomes" id="UP001176961">
    <property type="component" value="Unassembled WGS sequence"/>
</dbReference>
<accession>A0AA36M185</accession>
<protein>
    <recommendedName>
        <fullName evidence="3">glucuronosyltransferase</fullName>
        <ecNumber evidence="3">2.4.1.17</ecNumber>
    </recommendedName>
</protein>
<keyword evidence="7" id="KW-0732">Signal</keyword>
<gene>
    <name evidence="15" type="ORF">CYNAS_LOCUS6185</name>
</gene>
<dbReference type="EC" id="2.4.1.17" evidence="3"/>
<evidence type="ECO:0000313" key="15">
    <source>
        <dbReference type="EMBL" id="CAJ0594202.1"/>
    </source>
</evidence>
<sequence>MYVISLFHFFAVIPLSSSYKFLIYSPFLGHSHIKFFGSMADVLKEAGHDVTVLMPEVDEEHLNYTGVESTARIIRTPGDPRTSEILKSAKQVQVRNIWNIASSPLSMIQVMTNASASMAYLCESLLNDDQLLKTLLEEDFDVGIAESDICALGIFELLNITTTIAVTTNPHLDSLAYAIGEPTFPSYVPGILSTTSDRMSFIGRLQNIMALLVGRGLMQYLYEAEEEVFVARYGSFKSYNELLAQSSFAFTNGNPYLDFPHPTLHKTVMIGGFVVTRAMKKKHTLPKEYDTLLRAYKHTILISFGSVVRSVDMPANIKQTLLRVFALLPDVGFIWKYEEPNSTIADSLPNVVVSQWLPQIALLKDERVSAFLTHGGVGSCNEVAYSGKPVLVVPIFGDQMRNGHMLARHGGALILDKSDLADVVKLKNAFEEILHNSKYKENALKLSQMLRNQPIPPERLLVTHAEFAARFGKLPNLDPYGRHLYMAQYFLLDIIAVAIAADSVSLSPMGSARLAAYAGIGLSSVCLIVTVLYLPIFISKIQAIQTRLAKNVDEFNVMEAEIWVDLQLARIEAPARTLNKRQTEGECACSMGNDCPSGAKGRPGTDGMDGVPGAPGERGEVGLPGITPQLQVSAGGCRICPDGPQGLPGYPGKPGPEGLPGIAGPPGTEGRPGAVGVAGSLGPTGERGQAGKDGEPGPHGSPGVRGEKGSPGKRGLQGMVGPRGYPGHTGPPGQVGSMGIVGETGPNGKIGPNGFSGAPGNFGEPGLPGEDAGYCRCPAKSKSDQYSSK</sequence>
<name>A0AA36M185_CYLNA</name>
<evidence type="ECO:0000256" key="7">
    <source>
        <dbReference type="ARBA" id="ARBA00022729"/>
    </source>
</evidence>
<evidence type="ECO:0000256" key="8">
    <source>
        <dbReference type="ARBA" id="ARBA00022737"/>
    </source>
</evidence>
<dbReference type="PANTHER" id="PTHR48043:SF23">
    <property type="entry name" value="UDP-GLUCURONOSYLTRANSFERASE"/>
    <property type="match status" value="1"/>
</dbReference>
<feature type="domain" description="Nematode cuticle collagen N-terminal" evidence="14">
    <location>
        <begin position="514"/>
        <end position="566"/>
    </location>
</feature>
<dbReference type="Pfam" id="PF00201">
    <property type="entry name" value="UDPGT"/>
    <property type="match status" value="1"/>
</dbReference>
<evidence type="ECO:0000256" key="9">
    <source>
        <dbReference type="ARBA" id="ARBA00022989"/>
    </source>
</evidence>
<proteinExistence type="inferred from homology"/>
<evidence type="ECO:0000259" key="14">
    <source>
        <dbReference type="SMART" id="SM01088"/>
    </source>
</evidence>
<dbReference type="CDD" id="cd03784">
    <property type="entry name" value="GT1_Gtf-like"/>
    <property type="match status" value="1"/>
</dbReference>
<dbReference type="FunFam" id="3.40.50.2000:FF:000038">
    <property type="entry name" value="UDP-GlucuronosylTransferase"/>
    <property type="match status" value="1"/>
</dbReference>
<evidence type="ECO:0000256" key="6">
    <source>
        <dbReference type="ARBA" id="ARBA00022692"/>
    </source>
</evidence>
<comment type="caution">
    <text evidence="15">The sequence shown here is derived from an EMBL/GenBank/DDBJ whole genome shotgun (WGS) entry which is preliminary data.</text>
</comment>
<keyword evidence="10 13" id="KW-0472">Membrane</keyword>
<keyword evidence="6 13" id="KW-0812">Transmembrane</keyword>
<evidence type="ECO:0000256" key="2">
    <source>
        <dbReference type="ARBA" id="ARBA00009995"/>
    </source>
</evidence>
<dbReference type="InterPro" id="IPR050271">
    <property type="entry name" value="UDP-glycosyltransferase"/>
</dbReference>
<reference evidence="15" key="1">
    <citation type="submission" date="2023-07" db="EMBL/GenBank/DDBJ databases">
        <authorList>
            <consortium name="CYATHOMIX"/>
        </authorList>
    </citation>
    <scope>NUCLEOTIDE SEQUENCE</scope>
    <source>
        <strain evidence="15">N/A</strain>
    </source>
</reference>
<dbReference type="GO" id="GO:0015020">
    <property type="term" value="F:glucuronosyltransferase activity"/>
    <property type="evidence" value="ECO:0007669"/>
    <property type="project" value="UniProtKB-EC"/>
</dbReference>
<keyword evidence="5" id="KW-0808">Transferase</keyword>
<dbReference type="AlphaFoldDB" id="A0AA36M185"/>
<evidence type="ECO:0000256" key="10">
    <source>
        <dbReference type="ARBA" id="ARBA00023136"/>
    </source>
</evidence>
<dbReference type="Gene3D" id="3.40.50.2000">
    <property type="entry name" value="Glycogen Phosphorylase B"/>
    <property type="match status" value="1"/>
</dbReference>
<keyword evidence="8" id="KW-0677">Repeat</keyword>
<dbReference type="SUPFAM" id="SSF53756">
    <property type="entry name" value="UDP-Glycosyltransferase/glycogen phosphorylase"/>
    <property type="match status" value="1"/>
</dbReference>
<keyword evidence="4" id="KW-0328">Glycosyltransferase</keyword>
<comment type="subcellular location">
    <subcellularLocation>
        <location evidence="1">Membrane</location>
        <topology evidence="1">Single-pass membrane protein</topology>
    </subcellularLocation>
</comment>
<dbReference type="GO" id="GO:0016020">
    <property type="term" value="C:membrane"/>
    <property type="evidence" value="ECO:0007669"/>
    <property type="project" value="UniProtKB-SubCell"/>
</dbReference>
<keyword evidence="16" id="KW-1185">Reference proteome</keyword>
<evidence type="ECO:0000256" key="13">
    <source>
        <dbReference type="SAM" id="Phobius"/>
    </source>
</evidence>
<dbReference type="EMBL" id="CATQJL010000112">
    <property type="protein sequence ID" value="CAJ0594202.1"/>
    <property type="molecule type" value="Genomic_DNA"/>
</dbReference>
<evidence type="ECO:0000256" key="5">
    <source>
        <dbReference type="ARBA" id="ARBA00022679"/>
    </source>
</evidence>
<feature type="region of interest" description="Disordered" evidence="12">
    <location>
        <begin position="643"/>
        <end position="789"/>
    </location>
</feature>
<dbReference type="SMART" id="SM01088">
    <property type="entry name" value="Col_cuticle_N"/>
    <property type="match status" value="1"/>
</dbReference>
<dbReference type="InterPro" id="IPR002486">
    <property type="entry name" value="Col_cuticle_N"/>
</dbReference>
<dbReference type="Pfam" id="PF01391">
    <property type="entry name" value="Collagen"/>
    <property type="match status" value="2"/>
</dbReference>
<keyword evidence="9 13" id="KW-1133">Transmembrane helix</keyword>
<evidence type="ECO:0000313" key="16">
    <source>
        <dbReference type="Proteomes" id="UP001176961"/>
    </source>
</evidence>
<evidence type="ECO:0000256" key="4">
    <source>
        <dbReference type="ARBA" id="ARBA00022676"/>
    </source>
</evidence>
<feature type="transmembrane region" description="Helical" evidence="13">
    <location>
        <begin position="484"/>
        <end position="502"/>
    </location>
</feature>
<organism evidence="15 16">
    <name type="scientific">Cylicocyclus nassatus</name>
    <name type="common">Nematode worm</name>
    <dbReference type="NCBI Taxonomy" id="53992"/>
    <lineage>
        <taxon>Eukaryota</taxon>
        <taxon>Metazoa</taxon>
        <taxon>Ecdysozoa</taxon>
        <taxon>Nematoda</taxon>
        <taxon>Chromadorea</taxon>
        <taxon>Rhabditida</taxon>
        <taxon>Rhabditina</taxon>
        <taxon>Rhabditomorpha</taxon>
        <taxon>Strongyloidea</taxon>
        <taxon>Strongylidae</taxon>
        <taxon>Cylicocyclus</taxon>
    </lineage>
</organism>
<comment type="similarity">
    <text evidence="2">Belongs to the UDP-glycosyltransferase family.</text>
</comment>
<evidence type="ECO:0000256" key="11">
    <source>
        <dbReference type="ARBA" id="ARBA00047475"/>
    </source>
</evidence>
<dbReference type="PANTHER" id="PTHR48043">
    <property type="entry name" value="EG:EG0003.4 PROTEIN-RELATED"/>
    <property type="match status" value="1"/>
</dbReference>
<evidence type="ECO:0000256" key="3">
    <source>
        <dbReference type="ARBA" id="ARBA00012544"/>
    </source>
</evidence>
<feature type="transmembrane region" description="Helical" evidence="13">
    <location>
        <begin position="514"/>
        <end position="538"/>
    </location>
</feature>
<evidence type="ECO:0000256" key="1">
    <source>
        <dbReference type="ARBA" id="ARBA00004167"/>
    </source>
</evidence>
<evidence type="ECO:0000256" key="12">
    <source>
        <dbReference type="SAM" id="MobiDB-lite"/>
    </source>
</evidence>
<dbReference type="Pfam" id="PF01484">
    <property type="entry name" value="Col_cuticle_N"/>
    <property type="match status" value="1"/>
</dbReference>
<dbReference type="InterPro" id="IPR008160">
    <property type="entry name" value="Collagen"/>
</dbReference>
<comment type="catalytic activity">
    <reaction evidence="11">
        <text>glucuronate acceptor + UDP-alpha-D-glucuronate = acceptor beta-D-glucuronoside + UDP + H(+)</text>
        <dbReference type="Rhea" id="RHEA:21032"/>
        <dbReference type="ChEBI" id="CHEBI:15378"/>
        <dbReference type="ChEBI" id="CHEBI:58052"/>
        <dbReference type="ChEBI" id="CHEBI:58223"/>
        <dbReference type="ChEBI" id="CHEBI:132367"/>
        <dbReference type="ChEBI" id="CHEBI:132368"/>
        <dbReference type="EC" id="2.4.1.17"/>
    </reaction>
</comment>